<proteinExistence type="predicted"/>
<feature type="transmembrane region" description="Helical" evidence="6">
    <location>
        <begin position="274"/>
        <end position="291"/>
    </location>
</feature>
<evidence type="ECO:0000256" key="2">
    <source>
        <dbReference type="ARBA" id="ARBA00022692"/>
    </source>
</evidence>
<dbReference type="Proteomes" id="UP000256970">
    <property type="component" value="Unassembled WGS sequence"/>
</dbReference>
<evidence type="ECO:0000313" key="9">
    <source>
        <dbReference type="Proteomes" id="UP000256970"/>
    </source>
</evidence>
<keyword evidence="4 6" id="KW-1133">Transmembrane helix</keyword>
<dbReference type="PANTHER" id="PTHR22950:SF461">
    <property type="entry name" value="AMINO ACID TRANSPORTER TRANSMEMBRANE DOMAIN-CONTAINING PROTEIN"/>
    <property type="match status" value="1"/>
</dbReference>
<evidence type="ECO:0000256" key="1">
    <source>
        <dbReference type="ARBA" id="ARBA00004141"/>
    </source>
</evidence>
<comment type="subcellular location">
    <subcellularLocation>
        <location evidence="1">Membrane</location>
        <topology evidence="1">Multi-pass membrane protein</topology>
    </subcellularLocation>
</comment>
<keyword evidence="3" id="KW-0029">Amino-acid transport</keyword>
<dbReference type="Pfam" id="PF01490">
    <property type="entry name" value="Aa_trans"/>
    <property type="match status" value="1"/>
</dbReference>
<protein>
    <recommendedName>
        <fullName evidence="7">Amino acid transporter transmembrane domain-containing protein</fullName>
    </recommendedName>
</protein>
<keyword evidence="2 6" id="KW-0812">Transmembrane</keyword>
<dbReference type="PANTHER" id="PTHR22950">
    <property type="entry name" value="AMINO ACID TRANSPORTER"/>
    <property type="match status" value="1"/>
</dbReference>
<feature type="transmembrane region" description="Helical" evidence="6">
    <location>
        <begin position="156"/>
        <end position="173"/>
    </location>
</feature>
<feature type="transmembrane region" description="Helical" evidence="6">
    <location>
        <begin position="349"/>
        <end position="369"/>
    </location>
</feature>
<evidence type="ECO:0000259" key="7">
    <source>
        <dbReference type="Pfam" id="PF01490"/>
    </source>
</evidence>
<dbReference type="InterPro" id="IPR013057">
    <property type="entry name" value="AA_transpt_TM"/>
</dbReference>
<gene>
    <name evidence="8" type="ORF">BQ4739_LOCUS1541</name>
</gene>
<keyword evidence="5 6" id="KW-0472">Membrane</keyword>
<feature type="transmembrane region" description="Helical" evidence="6">
    <location>
        <begin position="121"/>
        <end position="144"/>
    </location>
</feature>
<keyword evidence="3" id="KW-0813">Transport</keyword>
<feature type="transmembrane region" description="Helical" evidence="6">
    <location>
        <begin position="234"/>
        <end position="254"/>
    </location>
</feature>
<dbReference type="EMBL" id="FNXT01000118">
    <property type="protein sequence ID" value="SZX61005.1"/>
    <property type="molecule type" value="Genomic_DNA"/>
</dbReference>
<feature type="domain" description="Amino acid transporter transmembrane" evidence="7">
    <location>
        <begin position="16"/>
        <end position="409"/>
    </location>
</feature>
<feature type="transmembrane region" description="Helical" evidence="6">
    <location>
        <begin position="40"/>
        <end position="62"/>
    </location>
</feature>
<name>A0A383V5X0_TETOB</name>
<keyword evidence="9" id="KW-1185">Reference proteome</keyword>
<sequence>MPACSDEGSPLQGPKCTWGQTTSALLSLQLGWGLWLFPAAYARLGWIPGIGITLLMALTSVYSGTLFTRLYMAVPEAVLLGDIGKAARGEVGRTLVYCVIYSLDATRCIILQLAATQSLSHALGAAAPAMWQCGLVVVLLAGLLSQVRALSRLSSFFLLGTVSQLAAIGIVLYEMLRSPSPDAATQLAGDSSEHGTFHEGFVAAFSIIFAFGGQFAFCELLADMKAPLLFPRAISVCTVIMAPLYILVGATGYWSRGNSVTDIVIFSLGESLQARIAAGLILIQALSQYLVNLNVWSHNLLVLTARTYRKAAAATAGSSPDAKPGPGSAVGSALAQSANARSAAEHQPLHWLAASGFVVAYSYAVSNMIPYFSCMVGIVSSSTYLVCAYTLPCWFAVKLLHGSMARAEVVLDYALLGLSLPLSLLGLSSSVTSLVRNLGCKNCRFEPWALQAVFLMWLFVMLNVIGFRYKRVAKQQLNRQCWMPLLEKSRNSSGSSSSTNLVSS</sequence>
<feature type="transmembrane region" description="Helical" evidence="6">
    <location>
        <begin position="409"/>
        <end position="428"/>
    </location>
</feature>
<dbReference type="GO" id="GO:0015179">
    <property type="term" value="F:L-amino acid transmembrane transporter activity"/>
    <property type="evidence" value="ECO:0007669"/>
    <property type="project" value="TreeGrafter"/>
</dbReference>
<evidence type="ECO:0000256" key="5">
    <source>
        <dbReference type="ARBA" id="ARBA00023136"/>
    </source>
</evidence>
<evidence type="ECO:0000256" key="3">
    <source>
        <dbReference type="ARBA" id="ARBA00022970"/>
    </source>
</evidence>
<feature type="transmembrane region" description="Helical" evidence="6">
    <location>
        <begin position="201"/>
        <end position="222"/>
    </location>
</feature>
<dbReference type="GO" id="GO:0016020">
    <property type="term" value="C:membrane"/>
    <property type="evidence" value="ECO:0007669"/>
    <property type="project" value="UniProtKB-SubCell"/>
</dbReference>
<dbReference type="AlphaFoldDB" id="A0A383V5X0"/>
<evidence type="ECO:0000256" key="4">
    <source>
        <dbReference type="ARBA" id="ARBA00022989"/>
    </source>
</evidence>
<accession>A0A383V5X0</accession>
<dbReference type="STRING" id="3088.A0A383V5X0"/>
<evidence type="ECO:0000313" key="8">
    <source>
        <dbReference type="EMBL" id="SZX61005.1"/>
    </source>
</evidence>
<evidence type="ECO:0000256" key="6">
    <source>
        <dbReference type="SAM" id="Phobius"/>
    </source>
</evidence>
<feature type="transmembrane region" description="Helical" evidence="6">
    <location>
        <begin position="448"/>
        <end position="469"/>
    </location>
</feature>
<reference evidence="8 9" key="1">
    <citation type="submission" date="2016-10" db="EMBL/GenBank/DDBJ databases">
        <authorList>
            <person name="Cai Z."/>
        </authorList>
    </citation>
    <scope>NUCLEOTIDE SEQUENCE [LARGE SCALE GENOMIC DNA]</scope>
</reference>
<organism evidence="8 9">
    <name type="scientific">Tetradesmus obliquus</name>
    <name type="common">Green alga</name>
    <name type="synonym">Acutodesmus obliquus</name>
    <dbReference type="NCBI Taxonomy" id="3088"/>
    <lineage>
        <taxon>Eukaryota</taxon>
        <taxon>Viridiplantae</taxon>
        <taxon>Chlorophyta</taxon>
        <taxon>core chlorophytes</taxon>
        <taxon>Chlorophyceae</taxon>
        <taxon>CS clade</taxon>
        <taxon>Sphaeropleales</taxon>
        <taxon>Scenedesmaceae</taxon>
        <taxon>Tetradesmus</taxon>
    </lineage>
</organism>
<feature type="transmembrane region" description="Helical" evidence="6">
    <location>
        <begin position="375"/>
        <end position="397"/>
    </location>
</feature>